<feature type="region of interest" description="Disordered" evidence="6">
    <location>
        <begin position="29"/>
        <end position="79"/>
    </location>
</feature>
<name>A0ABT1W1X4_9PROT</name>
<dbReference type="Pfam" id="PF01019">
    <property type="entry name" value="G_glu_transpept"/>
    <property type="match status" value="1"/>
</dbReference>
<keyword evidence="7" id="KW-0732">Signal</keyword>
<evidence type="ECO:0000256" key="1">
    <source>
        <dbReference type="ARBA" id="ARBA00001049"/>
    </source>
</evidence>
<protein>
    <recommendedName>
        <fullName evidence="5">Glutathione hydrolase proenzyme</fullName>
        <ecNumber evidence="5">2.3.2.2</ecNumber>
        <ecNumber evidence="5">3.4.19.13</ecNumber>
    </recommendedName>
    <component>
        <recommendedName>
            <fullName evidence="5">Glutathione hydrolase large chain</fullName>
        </recommendedName>
    </component>
    <component>
        <recommendedName>
            <fullName evidence="5">Glutathione hydrolase small chain</fullName>
        </recommendedName>
    </component>
</protein>
<gene>
    <name evidence="8" type="primary">ggt</name>
    <name evidence="8" type="ORF">NFI95_00230</name>
</gene>
<keyword evidence="5" id="KW-0378">Hydrolase</keyword>
<evidence type="ECO:0000256" key="2">
    <source>
        <dbReference type="ARBA" id="ARBA00001089"/>
    </source>
</evidence>
<dbReference type="EMBL" id="JAMSKV010000001">
    <property type="protein sequence ID" value="MCQ8276876.1"/>
    <property type="molecule type" value="Genomic_DNA"/>
</dbReference>
<keyword evidence="5 8" id="KW-0808">Transferase</keyword>
<evidence type="ECO:0000256" key="3">
    <source>
        <dbReference type="ARBA" id="ARBA00023315"/>
    </source>
</evidence>
<reference evidence="8 9" key="1">
    <citation type="submission" date="2022-06" db="EMBL/GenBank/DDBJ databases">
        <title>Endosaccharibacter gen. nov., sp. nov., endophytic bacteria isolated from sugarcane.</title>
        <authorList>
            <person name="Pitiwittayakul N."/>
            <person name="Yukphan P."/>
            <person name="Charoenyingcharoen P."/>
            <person name="Tanasupawat S."/>
        </authorList>
    </citation>
    <scope>NUCLEOTIDE SEQUENCE [LARGE SCALE GENOMIC DNA]</scope>
    <source>
        <strain evidence="8 9">KSS8</strain>
    </source>
</reference>
<evidence type="ECO:0000256" key="6">
    <source>
        <dbReference type="SAM" id="MobiDB-lite"/>
    </source>
</evidence>
<dbReference type="EC" id="2.3.2.2" evidence="5"/>
<keyword evidence="3 5" id="KW-0012">Acyltransferase</keyword>
<comment type="pathway">
    <text evidence="5">Sulfur metabolism; glutathione metabolism.</text>
</comment>
<dbReference type="Proteomes" id="UP001524587">
    <property type="component" value="Unassembled WGS sequence"/>
</dbReference>
<comment type="catalytic activity">
    <reaction evidence="4 5">
        <text>an N-terminal (5-L-glutamyl)-[peptide] + an alpha-amino acid = 5-L-glutamyl amino acid + an N-terminal L-alpha-aminoacyl-[peptide]</text>
        <dbReference type="Rhea" id="RHEA:23904"/>
        <dbReference type="Rhea" id="RHEA-COMP:9780"/>
        <dbReference type="Rhea" id="RHEA-COMP:9795"/>
        <dbReference type="ChEBI" id="CHEBI:77644"/>
        <dbReference type="ChEBI" id="CHEBI:78597"/>
        <dbReference type="ChEBI" id="CHEBI:78599"/>
        <dbReference type="ChEBI" id="CHEBI:78608"/>
        <dbReference type="EC" id="2.3.2.2"/>
    </reaction>
</comment>
<dbReference type="Gene3D" id="1.10.246.130">
    <property type="match status" value="1"/>
</dbReference>
<organism evidence="8 9">
    <name type="scientific">Endosaccharibacter trunci</name>
    <dbReference type="NCBI Taxonomy" id="2812733"/>
    <lineage>
        <taxon>Bacteria</taxon>
        <taxon>Pseudomonadati</taxon>
        <taxon>Pseudomonadota</taxon>
        <taxon>Alphaproteobacteria</taxon>
        <taxon>Acetobacterales</taxon>
        <taxon>Acetobacteraceae</taxon>
        <taxon>Endosaccharibacter</taxon>
    </lineage>
</organism>
<dbReference type="EC" id="3.4.19.13" evidence="5"/>
<evidence type="ECO:0000313" key="8">
    <source>
        <dbReference type="EMBL" id="MCQ8276876.1"/>
    </source>
</evidence>
<evidence type="ECO:0000256" key="5">
    <source>
        <dbReference type="RuleBase" id="RU368036"/>
    </source>
</evidence>
<keyword evidence="5" id="KW-0865">Zymogen</keyword>
<keyword evidence="5" id="KW-0317">Glutathione biosynthesis</keyword>
<dbReference type="InterPro" id="IPR043138">
    <property type="entry name" value="GGT_lsub"/>
</dbReference>
<comment type="catalytic activity">
    <reaction evidence="1 5">
        <text>an S-substituted glutathione + H2O = an S-substituted L-cysteinylglycine + L-glutamate</text>
        <dbReference type="Rhea" id="RHEA:59468"/>
        <dbReference type="ChEBI" id="CHEBI:15377"/>
        <dbReference type="ChEBI" id="CHEBI:29985"/>
        <dbReference type="ChEBI" id="CHEBI:90779"/>
        <dbReference type="ChEBI" id="CHEBI:143103"/>
        <dbReference type="EC" id="3.4.19.13"/>
    </reaction>
</comment>
<evidence type="ECO:0000313" key="9">
    <source>
        <dbReference type="Proteomes" id="UP001524587"/>
    </source>
</evidence>
<comment type="catalytic activity">
    <reaction evidence="2 5">
        <text>glutathione + H2O = L-cysteinylglycine + L-glutamate</text>
        <dbReference type="Rhea" id="RHEA:28807"/>
        <dbReference type="ChEBI" id="CHEBI:15377"/>
        <dbReference type="ChEBI" id="CHEBI:29985"/>
        <dbReference type="ChEBI" id="CHEBI:57925"/>
        <dbReference type="ChEBI" id="CHEBI:61694"/>
        <dbReference type="EC" id="3.4.19.13"/>
    </reaction>
</comment>
<feature type="compositionally biased region" description="Low complexity" evidence="6">
    <location>
        <begin position="47"/>
        <end position="56"/>
    </location>
</feature>
<dbReference type="NCBIfam" id="TIGR00066">
    <property type="entry name" value="g_glut_trans"/>
    <property type="match status" value="1"/>
</dbReference>
<keyword evidence="9" id="KW-1185">Reference proteome</keyword>
<accession>A0ABT1W1X4</accession>
<dbReference type="InterPro" id="IPR000101">
    <property type="entry name" value="GGT_peptidase"/>
</dbReference>
<dbReference type="InterPro" id="IPR043137">
    <property type="entry name" value="GGT_ssub_C"/>
</dbReference>
<comment type="caution">
    <text evidence="8">The sequence shown here is derived from an EMBL/GenBank/DDBJ whole genome shotgun (WGS) entry which is preliminary data.</text>
</comment>
<comment type="similarity">
    <text evidence="5">Belongs to the gamma-glutamyltransferase family.</text>
</comment>
<feature type="chain" id="PRO_5046546548" description="Glutathione hydrolase proenzyme" evidence="7">
    <location>
        <begin position="24"/>
        <end position="628"/>
    </location>
</feature>
<sequence length="628" mass="64983">MNAPRRLLQIALAASFSVAPALANAQSQSMMQPPHASAGAAAGGASGTSQPGSAPATARPGAWEGAPDPLAFGPSGQARTDAVPAFGRHGMVVTAQKMASQIGADILAKGGNAVDAAVAVAYALAVVYPAAGNIGGGGFLTLKEPDGKAYFLDFREHAPLAATRTMYLDAAGNVVPGLSETGWKAVAVPGTVAGMDEALRRWGTMKRAQVMAPAIALARDGYILGPGDVMLLHTATDGFRKDPASARIFLRPDGSPFQVGDRFKQTDLAHSLELIAEHGADAFYKGPIGAAIAAASKAGGGIIAPADFAAYHTRIMKPVSCTYHGFTIDTAPPPSGGGVAICEMLGILDGEHLQTLGLRSTAGVQRQVEAMRRAYADRQDLGDPAFVHDPVAKLISRAYDDEARAHLPTDHAEPSSMLQPLDPIPHEKTETTHFSIVDKDGRAVSMTYTLNGWFGAKVTAAGTGIMMNDEMDDFATKPGAPNMYGIVGSEANAVAPGKTPLSSMSPTILSRNGHVVMVIGSPGGSRIPTITLEAILAVVDGGMDIAQAVNQPRIHEQWMPDPVQEEAGALTPEVVKQLTAMGYKIQPHENWGSAEGVLVGGPSLAKHEAGDWGGLDLRHPGGAAVGVP</sequence>
<dbReference type="PANTHER" id="PTHR43199:SF6">
    <property type="entry name" value="GLUTATHIONE HYDROLASE PROENZYME"/>
    <property type="match status" value="1"/>
</dbReference>
<dbReference type="InterPro" id="IPR029055">
    <property type="entry name" value="Ntn_hydrolases_N"/>
</dbReference>
<dbReference type="Gene3D" id="3.60.20.40">
    <property type="match status" value="1"/>
</dbReference>
<evidence type="ECO:0000256" key="4">
    <source>
        <dbReference type="ARBA" id="ARBA00047417"/>
    </source>
</evidence>
<dbReference type="PRINTS" id="PR01210">
    <property type="entry name" value="GGTRANSPTASE"/>
</dbReference>
<dbReference type="GO" id="GO:0103068">
    <property type="term" value="F:leukotriene C4 gamma-glutamyl transferase activity"/>
    <property type="evidence" value="ECO:0007669"/>
    <property type="project" value="UniProtKB-EC"/>
</dbReference>
<dbReference type="SUPFAM" id="SSF56235">
    <property type="entry name" value="N-terminal nucleophile aminohydrolases (Ntn hydrolases)"/>
    <property type="match status" value="1"/>
</dbReference>
<feature type="signal peptide" evidence="7">
    <location>
        <begin position="1"/>
        <end position="23"/>
    </location>
</feature>
<dbReference type="InterPro" id="IPR051792">
    <property type="entry name" value="GGT_bact"/>
</dbReference>
<evidence type="ECO:0000256" key="7">
    <source>
        <dbReference type="SAM" id="SignalP"/>
    </source>
</evidence>
<dbReference type="PANTHER" id="PTHR43199">
    <property type="entry name" value="GLUTATHIONE HYDROLASE"/>
    <property type="match status" value="1"/>
</dbReference>
<comment type="PTM">
    <text evidence="5">Cleaved by autocatalysis into a large and a small subunit.</text>
</comment>
<proteinExistence type="inferred from homology"/>
<comment type="subunit">
    <text evidence="5">This enzyme consists of two polypeptide chains, which are synthesized in precursor form from a single polypeptide.</text>
</comment>